<keyword evidence="1" id="KW-1133">Transmembrane helix</keyword>
<sequence length="393" mass="45350">MKGLKLYLIGGALAMVLYLLAQYYKPKPTDWTPSYLKEDKIPFGLYILFHEVERLFPDTKVKTTRLPAYNTLKGKHFKNTAYLFIAGEVKFTSYDYRELVQYMKDGNDVFIAAFNLNRALSDRLKIRISSSLNYTKEKSTPVNFVNPVLKGHPDYVFDKGLGDQYFSKIDTLKATVLGRNARGEVNFVKYTFGKGGLYLLPNPQLLSNYNLLNLRGAEYAARALSYLPAPETLIWDENNTRGSTDDSDILRVLFKHTPLRWAYYLALTGLLVFVFFEMKRRQRIIPIVSPLKNSSVDFVRVVGKVYYQQRDNRDIARKKISYFLEHIRAAYRLKTTVLDKEFVNALAVKSGLTEIAVQELFILIKSLENAPMVNDQQLIELNKSIEKFYKQAQ</sequence>
<keyword evidence="4" id="KW-1185">Reference proteome</keyword>
<evidence type="ECO:0000313" key="3">
    <source>
        <dbReference type="EMBL" id="ACU02462.1"/>
    </source>
</evidence>
<dbReference type="eggNOG" id="ENOG502Z8TX">
    <property type="taxonomic scope" value="Bacteria"/>
</dbReference>
<reference evidence="3 4" key="1">
    <citation type="journal article" date="2009" name="Stand. Genomic Sci.">
        <title>Complete genome sequence of Pedobacter heparinus type strain (HIM 762-3).</title>
        <authorList>
            <person name="Han C."/>
            <person name="Spring S."/>
            <person name="Lapidus A."/>
            <person name="Del Rio T.G."/>
            <person name="Tice H."/>
            <person name="Copeland A."/>
            <person name="Cheng J.F."/>
            <person name="Lucas S."/>
            <person name="Chen F."/>
            <person name="Nolan M."/>
            <person name="Bruce D."/>
            <person name="Goodwin L."/>
            <person name="Pitluck S."/>
            <person name="Ivanova N."/>
            <person name="Mavromatis K."/>
            <person name="Mikhailova N."/>
            <person name="Pati A."/>
            <person name="Chen A."/>
            <person name="Palaniappan K."/>
            <person name="Land M."/>
            <person name="Hauser L."/>
            <person name="Chang Y.J."/>
            <person name="Jeffries C.C."/>
            <person name="Saunders E."/>
            <person name="Chertkov O."/>
            <person name="Brettin T."/>
            <person name="Goker M."/>
            <person name="Rohde M."/>
            <person name="Bristow J."/>
            <person name="Eisen J.A."/>
            <person name="Markowitz V."/>
            <person name="Hugenholtz P."/>
            <person name="Kyrpides N.C."/>
            <person name="Klenk H.P."/>
            <person name="Detter J.C."/>
        </authorList>
    </citation>
    <scope>NUCLEOTIDE SEQUENCE [LARGE SCALE GENOMIC DNA]</scope>
    <source>
        <strain evidence="4">ATCC 13125 / DSM 2366 / CIP 104194 / JCM 7457 / NBRC 12017 / NCIMB 9290 / NRRL B-14731 / HIM 762-3</strain>
    </source>
</reference>
<dbReference type="RefSeq" id="WP_012780415.1">
    <property type="nucleotide sequence ID" value="NC_013061.1"/>
</dbReference>
<dbReference type="Proteomes" id="UP000000852">
    <property type="component" value="Chromosome"/>
</dbReference>
<dbReference type="HOGENOM" id="CLU_036786_1_0_10"/>
<evidence type="ECO:0000313" key="4">
    <source>
        <dbReference type="Proteomes" id="UP000000852"/>
    </source>
</evidence>
<feature type="domain" description="DUF4350" evidence="2">
    <location>
        <begin position="39"/>
        <end position="222"/>
    </location>
</feature>
<dbReference type="OrthoDB" id="1111222at2"/>
<keyword evidence="1" id="KW-0812">Transmembrane</keyword>
<protein>
    <recommendedName>
        <fullName evidence="2">DUF4350 domain-containing protein</fullName>
    </recommendedName>
</protein>
<dbReference type="KEGG" id="phe:Phep_0236"/>
<dbReference type="STRING" id="485917.Phep_0236"/>
<accession>C6XYY0</accession>
<dbReference type="AlphaFoldDB" id="C6XYY0"/>
<feature type="transmembrane region" description="Helical" evidence="1">
    <location>
        <begin position="261"/>
        <end position="278"/>
    </location>
</feature>
<evidence type="ECO:0000259" key="2">
    <source>
        <dbReference type="Pfam" id="PF14258"/>
    </source>
</evidence>
<dbReference type="Pfam" id="PF14258">
    <property type="entry name" value="DUF4350"/>
    <property type="match status" value="1"/>
</dbReference>
<dbReference type="EMBL" id="CP001681">
    <property type="protein sequence ID" value="ACU02462.1"/>
    <property type="molecule type" value="Genomic_DNA"/>
</dbReference>
<organism evidence="3 4">
    <name type="scientific">Pedobacter heparinus (strain ATCC 13125 / DSM 2366 / CIP 104194 / JCM 7457 / NBRC 12017 / NCIMB 9290 / NRRL B-14731 / HIM 762-3)</name>
    <dbReference type="NCBI Taxonomy" id="485917"/>
    <lineage>
        <taxon>Bacteria</taxon>
        <taxon>Pseudomonadati</taxon>
        <taxon>Bacteroidota</taxon>
        <taxon>Sphingobacteriia</taxon>
        <taxon>Sphingobacteriales</taxon>
        <taxon>Sphingobacteriaceae</taxon>
        <taxon>Pedobacter</taxon>
    </lineage>
</organism>
<name>C6XYY0_PEDHD</name>
<gene>
    <name evidence="3" type="ordered locus">Phep_0236</name>
</gene>
<keyword evidence="1" id="KW-0472">Membrane</keyword>
<proteinExistence type="predicted"/>
<evidence type="ECO:0000256" key="1">
    <source>
        <dbReference type="SAM" id="Phobius"/>
    </source>
</evidence>
<dbReference type="InterPro" id="IPR025646">
    <property type="entry name" value="DUF4350"/>
</dbReference>